<dbReference type="Pfam" id="PF01326">
    <property type="entry name" value="PPDK_N"/>
    <property type="match status" value="1"/>
</dbReference>
<evidence type="ECO:0000256" key="12">
    <source>
        <dbReference type="ARBA" id="ARBA00022842"/>
    </source>
</evidence>
<dbReference type="EMBL" id="JARESE010000062">
    <property type="protein sequence ID" value="MDE8653684.1"/>
    <property type="molecule type" value="Genomic_DNA"/>
</dbReference>
<comment type="catalytic activity">
    <reaction evidence="14 15">
        <text>pyruvate + ATP + H2O = phosphoenolpyruvate + AMP + phosphate + 2 H(+)</text>
        <dbReference type="Rhea" id="RHEA:11364"/>
        <dbReference type="ChEBI" id="CHEBI:15361"/>
        <dbReference type="ChEBI" id="CHEBI:15377"/>
        <dbReference type="ChEBI" id="CHEBI:15378"/>
        <dbReference type="ChEBI" id="CHEBI:30616"/>
        <dbReference type="ChEBI" id="CHEBI:43474"/>
        <dbReference type="ChEBI" id="CHEBI:58702"/>
        <dbReference type="ChEBI" id="CHEBI:456215"/>
        <dbReference type="EC" id="2.7.9.2"/>
    </reaction>
</comment>
<organism evidence="19 20">
    <name type="scientific">Novosphingobium album</name>
    <name type="common">ex Liu et al. 2023</name>
    <dbReference type="NCBI Taxonomy" id="3031130"/>
    <lineage>
        <taxon>Bacteria</taxon>
        <taxon>Pseudomonadati</taxon>
        <taxon>Pseudomonadota</taxon>
        <taxon>Alphaproteobacteria</taxon>
        <taxon>Sphingomonadales</taxon>
        <taxon>Sphingomonadaceae</taxon>
        <taxon>Novosphingobium</taxon>
    </lineage>
</organism>
<keyword evidence="20" id="KW-1185">Reference proteome</keyword>
<dbReference type="Gene3D" id="3.30.1490.20">
    <property type="entry name" value="ATP-grasp fold, A domain"/>
    <property type="match status" value="1"/>
</dbReference>
<feature type="domain" description="PEP-utilising enzyme mobile" evidence="16">
    <location>
        <begin position="382"/>
        <end position="453"/>
    </location>
</feature>
<dbReference type="InterPro" id="IPR036637">
    <property type="entry name" value="Phosphohistidine_dom_sf"/>
</dbReference>
<name>A0ABT5WUZ7_9SPHN</name>
<evidence type="ECO:0000259" key="17">
    <source>
        <dbReference type="Pfam" id="PF01326"/>
    </source>
</evidence>
<dbReference type="EC" id="2.7.9.2" evidence="5 15"/>
<dbReference type="Pfam" id="PF00391">
    <property type="entry name" value="PEP-utilizers"/>
    <property type="match status" value="1"/>
</dbReference>
<evidence type="ECO:0000256" key="8">
    <source>
        <dbReference type="ARBA" id="ARBA00022723"/>
    </source>
</evidence>
<dbReference type="NCBIfam" id="NF005057">
    <property type="entry name" value="PRK06464.1"/>
    <property type="match status" value="1"/>
</dbReference>
<evidence type="ECO:0000256" key="5">
    <source>
        <dbReference type="ARBA" id="ARBA00011996"/>
    </source>
</evidence>
<dbReference type="Pfam" id="PF02896">
    <property type="entry name" value="PEP-utilizers_C"/>
    <property type="match status" value="1"/>
</dbReference>
<evidence type="ECO:0000256" key="10">
    <source>
        <dbReference type="ARBA" id="ARBA00022777"/>
    </source>
</evidence>
<gene>
    <name evidence="19" type="primary">ppsA</name>
    <name evidence="19" type="ORF">PYV00_18460</name>
</gene>
<dbReference type="Proteomes" id="UP001216253">
    <property type="component" value="Unassembled WGS sequence"/>
</dbReference>
<dbReference type="PROSITE" id="PS00742">
    <property type="entry name" value="PEP_ENZYMES_2"/>
    <property type="match status" value="1"/>
</dbReference>
<feature type="domain" description="Pyruvate phosphate dikinase AMP/ATP-binding" evidence="17">
    <location>
        <begin position="17"/>
        <end position="340"/>
    </location>
</feature>
<comment type="caution">
    <text evidence="19">The sequence shown here is derived from an EMBL/GenBank/DDBJ whole genome shotgun (WGS) entry which is preliminary data.</text>
</comment>
<dbReference type="PANTHER" id="PTHR43030">
    <property type="entry name" value="PHOSPHOENOLPYRUVATE SYNTHASE"/>
    <property type="match status" value="1"/>
</dbReference>
<keyword evidence="8 15" id="KW-0479">Metal-binding</keyword>
<dbReference type="InterPro" id="IPR023151">
    <property type="entry name" value="PEP_util_CS"/>
</dbReference>
<dbReference type="PANTHER" id="PTHR43030:SF1">
    <property type="entry name" value="PHOSPHOENOLPYRUVATE SYNTHASE"/>
    <property type="match status" value="1"/>
</dbReference>
<evidence type="ECO:0000256" key="15">
    <source>
        <dbReference type="PIRNR" id="PIRNR000854"/>
    </source>
</evidence>
<keyword evidence="10 15" id="KW-0418">Kinase</keyword>
<dbReference type="NCBIfam" id="TIGR01418">
    <property type="entry name" value="PEP_synth"/>
    <property type="match status" value="1"/>
</dbReference>
<keyword evidence="7 15" id="KW-0808">Transferase</keyword>
<accession>A0ABT5WUZ7</accession>
<evidence type="ECO:0000313" key="19">
    <source>
        <dbReference type="EMBL" id="MDE8653684.1"/>
    </source>
</evidence>
<keyword evidence="9 15" id="KW-0547">Nucleotide-binding</keyword>
<dbReference type="Gene3D" id="3.50.30.10">
    <property type="entry name" value="Phosphohistidine domain"/>
    <property type="match status" value="1"/>
</dbReference>
<dbReference type="SUPFAM" id="SSF51621">
    <property type="entry name" value="Phosphoenolpyruvate/pyruvate domain"/>
    <property type="match status" value="1"/>
</dbReference>
<dbReference type="InterPro" id="IPR040442">
    <property type="entry name" value="Pyrv_kinase-like_dom_sf"/>
</dbReference>
<evidence type="ECO:0000256" key="3">
    <source>
        <dbReference type="ARBA" id="ARBA00004742"/>
    </source>
</evidence>
<reference evidence="19 20" key="1">
    <citation type="submission" date="2023-03" db="EMBL/GenBank/DDBJ databases">
        <title>NovoSphingobium album sp. nov. isolated from polycyclic aromatic hydrocarbons- and heavy-metal polluted soil.</title>
        <authorList>
            <person name="Liu Z."/>
            <person name="Wang K."/>
        </authorList>
    </citation>
    <scope>NUCLEOTIDE SEQUENCE [LARGE SCALE GENOMIC DNA]</scope>
    <source>
        <strain evidence="19 20">H3SJ31-1</strain>
    </source>
</reference>
<sequence length="805" mass="86840">MASDIKWFETIGMHDLPAVGGKNASLGVLTRDLAGDGIRVPAGFALTTSAYRAFLAANRIEPAMRRQIHRLHAGKTGLERTGKAIREMILKGRMPEATVAEIRIAYGELGRRLDMRGPAVAVRSSATAEDLPGASFAGQLESFLNVRGADALIDACQRCFASLFTNRAIAYREAKGFDHFAVAVSVGVQRMVRSDRAGSGVIFTLDSESGFPDVVMISATWGLGETVVQGEVEPDRVMVFKPLLEQAGMRPIIARDCGAKAVKLIYAGGGERTRLIKTSPAQRRRLVLDDDDTLQLARWAVAVERHYGRPMDIEWAKDATSGELYLVQARPETVQAGKSRSNFVRYRLKARPEPILSGAAIGDAIAAGKACVIRSPADLARFPDGAILVTGNTDPDWVPVMKRAAGIVTDHGGSTSHAAIVSRELGVPAVVGTGRATALLSDGVSITLSCAEGEKGRVYPGKLAFTREEVELGKLPATRTQVMVNIADPATAFAWWQLPAKGVGLARMEFIIGNLVRVHPMALVHPERVSPAEQRTIRELARGHASPEDYFVDTLARGIARLATPWYPHPAIVRLSDFKTNEYARLIGGGAFEPAEENPMIGFRGASRYYDPRYREGFALECRALKRVREEMGFTNVIVMVPFCRTPGEADRVLAEMAANGLRRGDTTEGGKGLEVYMMCEIPANVVLAAEFAKRFDGFSIGSNDLTQLLLGVDRDSDILAGLFDERDAAVTTSISDAITRAHTAGIKVGICGQAPSNHPDFAAFLVSEGIDSISLNPDSFLKTVQSIAEAEAAMLRRAPATAET</sequence>
<comment type="pathway">
    <text evidence="3 15">Carbohydrate biosynthesis; gluconeogenesis.</text>
</comment>
<dbReference type="InterPro" id="IPR015813">
    <property type="entry name" value="Pyrv/PenolPyrv_kinase-like_dom"/>
</dbReference>
<evidence type="ECO:0000256" key="4">
    <source>
        <dbReference type="ARBA" id="ARBA00007837"/>
    </source>
</evidence>
<dbReference type="Gene3D" id="3.30.470.20">
    <property type="entry name" value="ATP-grasp fold, B domain"/>
    <property type="match status" value="1"/>
</dbReference>
<dbReference type="InterPro" id="IPR002192">
    <property type="entry name" value="PPDK_AMP/ATP-bd"/>
</dbReference>
<keyword evidence="12 15" id="KW-0460">Magnesium</keyword>
<dbReference type="RefSeq" id="WP_275229768.1">
    <property type="nucleotide sequence ID" value="NZ_JARESE010000062.1"/>
</dbReference>
<evidence type="ECO:0000256" key="6">
    <source>
        <dbReference type="ARBA" id="ARBA00021623"/>
    </source>
</evidence>
<dbReference type="SUPFAM" id="SSF56059">
    <property type="entry name" value="Glutathione synthetase ATP-binding domain-like"/>
    <property type="match status" value="1"/>
</dbReference>
<evidence type="ECO:0000256" key="9">
    <source>
        <dbReference type="ARBA" id="ARBA00022741"/>
    </source>
</evidence>
<dbReference type="SUPFAM" id="SSF52009">
    <property type="entry name" value="Phosphohistidine domain"/>
    <property type="match status" value="1"/>
</dbReference>
<keyword evidence="11 15" id="KW-0067">ATP-binding</keyword>
<dbReference type="Gene3D" id="3.20.20.60">
    <property type="entry name" value="Phosphoenolpyruvate-binding domains"/>
    <property type="match status" value="1"/>
</dbReference>
<comment type="cofactor">
    <cofactor evidence="1 15">
        <name>Mg(2+)</name>
        <dbReference type="ChEBI" id="CHEBI:18420"/>
    </cofactor>
</comment>
<evidence type="ECO:0000256" key="2">
    <source>
        <dbReference type="ARBA" id="ARBA00002988"/>
    </source>
</evidence>
<evidence type="ECO:0000256" key="1">
    <source>
        <dbReference type="ARBA" id="ARBA00001946"/>
    </source>
</evidence>
<dbReference type="InterPro" id="IPR006319">
    <property type="entry name" value="PEP_synth"/>
</dbReference>
<dbReference type="PIRSF" id="PIRSF000854">
    <property type="entry name" value="PEP_synthase"/>
    <property type="match status" value="1"/>
</dbReference>
<dbReference type="InterPro" id="IPR000121">
    <property type="entry name" value="PEP_util_C"/>
</dbReference>
<dbReference type="InterPro" id="IPR013815">
    <property type="entry name" value="ATP_grasp_subdomain_1"/>
</dbReference>
<comment type="function">
    <text evidence="2 15">Catalyzes the phosphorylation of pyruvate to phosphoenolpyruvate.</text>
</comment>
<evidence type="ECO:0000259" key="18">
    <source>
        <dbReference type="Pfam" id="PF02896"/>
    </source>
</evidence>
<evidence type="ECO:0000256" key="7">
    <source>
        <dbReference type="ARBA" id="ARBA00022679"/>
    </source>
</evidence>
<dbReference type="PROSITE" id="PS00370">
    <property type="entry name" value="PEP_ENZYMES_PHOS_SITE"/>
    <property type="match status" value="1"/>
</dbReference>
<dbReference type="GO" id="GO:0008986">
    <property type="term" value="F:pyruvate, water dikinase activity"/>
    <property type="evidence" value="ECO:0007669"/>
    <property type="project" value="UniProtKB-EC"/>
</dbReference>
<proteinExistence type="inferred from homology"/>
<evidence type="ECO:0000259" key="16">
    <source>
        <dbReference type="Pfam" id="PF00391"/>
    </source>
</evidence>
<evidence type="ECO:0000256" key="13">
    <source>
        <dbReference type="ARBA" id="ARBA00033470"/>
    </source>
</evidence>
<feature type="domain" description="PEP-utilising enzyme C-terminal" evidence="18">
    <location>
        <begin position="476"/>
        <end position="791"/>
    </location>
</feature>
<comment type="similarity">
    <text evidence="4 15">Belongs to the PEP-utilizing enzyme family.</text>
</comment>
<evidence type="ECO:0000313" key="20">
    <source>
        <dbReference type="Proteomes" id="UP001216253"/>
    </source>
</evidence>
<dbReference type="InterPro" id="IPR018274">
    <property type="entry name" value="PEP_util_AS"/>
</dbReference>
<evidence type="ECO:0000256" key="14">
    <source>
        <dbReference type="ARBA" id="ARBA00047700"/>
    </source>
</evidence>
<evidence type="ECO:0000256" key="11">
    <source>
        <dbReference type="ARBA" id="ARBA00022840"/>
    </source>
</evidence>
<protein>
    <recommendedName>
        <fullName evidence="6 15">Phosphoenolpyruvate synthase</fullName>
        <shortName evidence="15">PEP synthase</shortName>
        <ecNumber evidence="5 15">2.7.9.2</ecNumber>
    </recommendedName>
    <alternativeName>
        <fullName evidence="13 15">Pyruvate, water dikinase</fullName>
    </alternativeName>
</protein>
<dbReference type="InterPro" id="IPR008279">
    <property type="entry name" value="PEP-util_enz_mobile_dom"/>
</dbReference>